<feature type="non-terminal residue" evidence="6">
    <location>
        <position position="1"/>
    </location>
</feature>
<evidence type="ECO:0000313" key="6">
    <source>
        <dbReference type="EMBL" id="KAH0924290.1"/>
    </source>
</evidence>
<dbReference type="EC" id="5.3.1.6" evidence="4"/>
<evidence type="ECO:0000313" key="7">
    <source>
        <dbReference type="Proteomes" id="UP000824890"/>
    </source>
</evidence>
<dbReference type="InterPro" id="IPR004788">
    <property type="entry name" value="Ribose5P_isomerase_type_A"/>
</dbReference>
<dbReference type="Pfam" id="PF06026">
    <property type="entry name" value="Rib_5-P_isom_A"/>
    <property type="match status" value="1"/>
</dbReference>
<evidence type="ECO:0000256" key="4">
    <source>
        <dbReference type="ARBA" id="ARBA00011959"/>
    </source>
</evidence>
<evidence type="ECO:0000256" key="5">
    <source>
        <dbReference type="ARBA" id="ARBA00023235"/>
    </source>
</evidence>
<comment type="similarity">
    <text evidence="3">Belongs to the ribose 5-phosphate isomerase family.</text>
</comment>
<gene>
    <name evidence="6" type="ORF">HID58_024308</name>
</gene>
<comment type="catalytic activity">
    <reaction evidence="1">
        <text>aldehydo-D-ribose 5-phosphate = D-ribulose 5-phosphate</text>
        <dbReference type="Rhea" id="RHEA:14657"/>
        <dbReference type="ChEBI" id="CHEBI:58121"/>
        <dbReference type="ChEBI" id="CHEBI:58273"/>
        <dbReference type="EC" id="5.3.1.6"/>
    </reaction>
</comment>
<proteinExistence type="inferred from homology"/>
<dbReference type="PANTHER" id="PTHR43748:SF1">
    <property type="entry name" value="RIBOSE-5-PHOSPHATE ISOMERASE 4, CHLOROPLASTIC-RELATED"/>
    <property type="match status" value="1"/>
</dbReference>
<comment type="caution">
    <text evidence="6">The sequence shown here is derived from an EMBL/GenBank/DDBJ whole genome shotgun (WGS) entry which is preliminary data.</text>
</comment>
<dbReference type="InterPro" id="IPR050262">
    <property type="entry name" value="Ribose-5P_isomerase"/>
</dbReference>
<keyword evidence="7" id="KW-1185">Reference proteome</keyword>
<dbReference type="InterPro" id="IPR037171">
    <property type="entry name" value="NagB/RpiA_transferase-like"/>
</dbReference>
<comment type="pathway">
    <text evidence="2">Carbohydrate degradation; pentose phosphate pathway; D-ribose 5-phosphate from D-ribulose 5-phosphate (non-oxidative stage): step 1/1.</text>
</comment>
<evidence type="ECO:0000256" key="2">
    <source>
        <dbReference type="ARBA" id="ARBA00004988"/>
    </source>
</evidence>
<dbReference type="Proteomes" id="UP000824890">
    <property type="component" value="Unassembled WGS sequence"/>
</dbReference>
<dbReference type="Gene3D" id="3.40.50.1360">
    <property type="match status" value="1"/>
</dbReference>
<name>A0ABQ8D4H7_BRANA</name>
<evidence type="ECO:0000256" key="1">
    <source>
        <dbReference type="ARBA" id="ARBA00001713"/>
    </source>
</evidence>
<dbReference type="SUPFAM" id="SSF75445">
    <property type="entry name" value="D-ribose-5-phosphate isomerase (RpiA), lid domain"/>
    <property type="match status" value="1"/>
</dbReference>
<dbReference type="SUPFAM" id="SSF100950">
    <property type="entry name" value="NagB/RpiA/CoA transferase-like"/>
    <property type="match status" value="1"/>
</dbReference>
<dbReference type="Gene3D" id="3.30.70.260">
    <property type="match status" value="1"/>
</dbReference>
<dbReference type="EMBL" id="JAGKQM010000006">
    <property type="protein sequence ID" value="KAH0924290.1"/>
    <property type="molecule type" value="Genomic_DNA"/>
</dbReference>
<reference evidence="6 7" key="1">
    <citation type="submission" date="2021-05" db="EMBL/GenBank/DDBJ databases">
        <title>Genome Assembly of Synthetic Allotetraploid Brassica napus Reveals Homoeologous Exchanges between Subgenomes.</title>
        <authorList>
            <person name="Davis J.T."/>
        </authorList>
    </citation>
    <scope>NUCLEOTIDE SEQUENCE [LARGE SCALE GENOMIC DNA]</scope>
    <source>
        <strain evidence="7">cv. Da-Ae</strain>
        <tissue evidence="6">Seedling</tissue>
    </source>
</reference>
<organism evidence="6 7">
    <name type="scientific">Brassica napus</name>
    <name type="common">Rape</name>
    <dbReference type="NCBI Taxonomy" id="3708"/>
    <lineage>
        <taxon>Eukaryota</taxon>
        <taxon>Viridiplantae</taxon>
        <taxon>Streptophyta</taxon>
        <taxon>Embryophyta</taxon>
        <taxon>Tracheophyta</taxon>
        <taxon>Spermatophyta</taxon>
        <taxon>Magnoliopsida</taxon>
        <taxon>eudicotyledons</taxon>
        <taxon>Gunneridae</taxon>
        <taxon>Pentapetalae</taxon>
        <taxon>rosids</taxon>
        <taxon>malvids</taxon>
        <taxon>Brassicales</taxon>
        <taxon>Brassicaceae</taxon>
        <taxon>Brassiceae</taxon>
        <taxon>Brassica</taxon>
    </lineage>
</organism>
<evidence type="ECO:0000256" key="3">
    <source>
        <dbReference type="ARBA" id="ARBA00008088"/>
    </source>
</evidence>
<sequence>DKSGKTHRVVVTTRLHKSFKKKMLVAAASTLFSLSSAVFTRRRSFRVSATLSREPSPLLRAAHHTVDSYVKSGMVVGLGSGEASDLAIRYLGHQLRSGSVQDVVGVPMSARSASEAAKYGVPLKHFRDDFQIDFAFHDADAVEEGTLVSVVGRRRTTQEDDYILRQKVTFGLQRERFTMQSIVKAADEAVFMVKEEQYKSGLEGSIPVLVQSLNWLAIAEEIDDLYLGDAEVWRRASVGDAGPLGGDFPIVTSDGHNILDVIFTTPIPSLANVAKSLDNIDGVVDHGLVIKTRCTVVIAGETEVRTVTLQTSAVEDGV</sequence>
<protein>
    <recommendedName>
        <fullName evidence="4">ribose-5-phosphate isomerase</fullName>
        <ecNumber evidence="4">5.3.1.6</ecNumber>
    </recommendedName>
</protein>
<keyword evidence="5" id="KW-0413">Isomerase</keyword>
<dbReference type="PANTHER" id="PTHR43748">
    <property type="entry name" value="RIBOSE-5-PHOSPHATE ISOMERASE 3, CHLOROPLASTIC-RELATED"/>
    <property type="match status" value="1"/>
</dbReference>
<accession>A0ABQ8D4H7</accession>